<keyword evidence="3" id="KW-1185">Reference proteome</keyword>
<proteinExistence type="predicted"/>
<gene>
    <name evidence="2" type="ORF">SAMN04244570_2053</name>
</gene>
<feature type="transmembrane region" description="Helical" evidence="1">
    <location>
        <begin position="185"/>
        <end position="207"/>
    </location>
</feature>
<protein>
    <submittedName>
        <fullName evidence="2">Uncharacterized protein</fullName>
    </submittedName>
</protein>
<feature type="transmembrane region" description="Helical" evidence="1">
    <location>
        <begin position="107"/>
        <end position="127"/>
    </location>
</feature>
<sequence>MASTSKLISISILVISVAGGILLFYLMSELSKEQRKKMIGEMVSQLVNFVLFMWAGKVLLNFSVFIKDPMAILAYPGDSGAFYAAVLFSGLLLTYKVKRGQLEGLAVGKAFVHLFLLAAFLYEFIQYAWNDQIYSLGSLIILAILLGGFTYLNGRMATGKLLGLLLTVWACGMSVLMVLQPYITVFGYMIKPWFLLLFFVANVLLLLKHYRKDGRYGWN</sequence>
<reference evidence="3" key="1">
    <citation type="submission" date="2017-02" db="EMBL/GenBank/DDBJ databases">
        <authorList>
            <person name="Varghese N."/>
            <person name="Submissions S."/>
        </authorList>
    </citation>
    <scope>NUCLEOTIDE SEQUENCE [LARGE SCALE GENOMIC DNA]</scope>
    <source>
        <strain evidence="3">DSM 23966</strain>
    </source>
</reference>
<evidence type="ECO:0000313" key="3">
    <source>
        <dbReference type="Proteomes" id="UP000190042"/>
    </source>
</evidence>
<feature type="transmembrane region" description="Helical" evidence="1">
    <location>
        <begin position="6"/>
        <end position="26"/>
    </location>
</feature>
<dbReference type="RefSeq" id="WP_078817548.1">
    <property type="nucleotide sequence ID" value="NZ_FUYJ01000003.1"/>
</dbReference>
<dbReference type="AlphaFoldDB" id="A0A1T4Y919"/>
<feature type="transmembrane region" description="Helical" evidence="1">
    <location>
        <begin position="72"/>
        <end position="95"/>
    </location>
</feature>
<evidence type="ECO:0000256" key="1">
    <source>
        <dbReference type="SAM" id="Phobius"/>
    </source>
</evidence>
<evidence type="ECO:0000313" key="2">
    <source>
        <dbReference type="EMBL" id="SKA98344.1"/>
    </source>
</evidence>
<keyword evidence="1" id="KW-0472">Membrane</keyword>
<name>A0A1T4Y919_9BACL</name>
<feature type="transmembrane region" description="Helical" evidence="1">
    <location>
        <begin position="161"/>
        <end position="179"/>
    </location>
</feature>
<feature type="transmembrane region" description="Helical" evidence="1">
    <location>
        <begin position="46"/>
        <end position="66"/>
    </location>
</feature>
<organism evidence="2 3">
    <name type="scientific">Sporosarcina newyorkensis</name>
    <dbReference type="NCBI Taxonomy" id="759851"/>
    <lineage>
        <taxon>Bacteria</taxon>
        <taxon>Bacillati</taxon>
        <taxon>Bacillota</taxon>
        <taxon>Bacilli</taxon>
        <taxon>Bacillales</taxon>
        <taxon>Caryophanaceae</taxon>
        <taxon>Sporosarcina</taxon>
    </lineage>
</organism>
<feature type="transmembrane region" description="Helical" evidence="1">
    <location>
        <begin position="133"/>
        <end position="154"/>
    </location>
</feature>
<keyword evidence="1" id="KW-0812">Transmembrane</keyword>
<keyword evidence="1" id="KW-1133">Transmembrane helix</keyword>
<dbReference type="EMBL" id="FUYJ01000003">
    <property type="protein sequence ID" value="SKA98344.1"/>
    <property type="molecule type" value="Genomic_DNA"/>
</dbReference>
<dbReference type="Proteomes" id="UP000190042">
    <property type="component" value="Unassembled WGS sequence"/>
</dbReference>
<accession>A0A1T4Y919</accession>